<proteinExistence type="predicted"/>
<sequence length="91" mass="9295">MQACVAARSSASSRCVCGLNARVARMKCSGTTANLFSTRTCAGSRSAMRSGAGGSSNGSNGLDDGSRGGPLGLLARDGEKRSWNWTHLVVS</sequence>
<gene>
    <name evidence="2" type="ORF">GMORB2_4822</name>
</gene>
<dbReference type="GeneID" id="55971050"/>
<evidence type="ECO:0000256" key="1">
    <source>
        <dbReference type="SAM" id="MobiDB-lite"/>
    </source>
</evidence>
<feature type="region of interest" description="Disordered" evidence="1">
    <location>
        <begin position="45"/>
        <end position="75"/>
    </location>
</feature>
<dbReference type="Proteomes" id="UP000749293">
    <property type="component" value="Unassembled WGS sequence"/>
</dbReference>
<dbReference type="RefSeq" id="XP_035317955.1">
    <property type="nucleotide sequence ID" value="XM_035466796.1"/>
</dbReference>
<evidence type="ECO:0000313" key="2">
    <source>
        <dbReference type="EMBL" id="KAF4119303.1"/>
    </source>
</evidence>
<evidence type="ECO:0000313" key="3">
    <source>
        <dbReference type="Proteomes" id="UP000749293"/>
    </source>
</evidence>
<dbReference type="AlphaFoldDB" id="A0A9P4YLR3"/>
<dbReference type="EMBL" id="JAANYQ010000027">
    <property type="protein sequence ID" value="KAF4119303.1"/>
    <property type="molecule type" value="Genomic_DNA"/>
</dbReference>
<keyword evidence="3" id="KW-1185">Reference proteome</keyword>
<comment type="caution">
    <text evidence="2">The sequence shown here is derived from an EMBL/GenBank/DDBJ whole genome shotgun (WGS) entry which is preliminary data.</text>
</comment>
<organism evidence="2 3">
    <name type="scientific">Geosmithia morbida</name>
    <dbReference type="NCBI Taxonomy" id="1094350"/>
    <lineage>
        <taxon>Eukaryota</taxon>
        <taxon>Fungi</taxon>
        <taxon>Dikarya</taxon>
        <taxon>Ascomycota</taxon>
        <taxon>Pezizomycotina</taxon>
        <taxon>Sordariomycetes</taxon>
        <taxon>Hypocreomycetidae</taxon>
        <taxon>Hypocreales</taxon>
        <taxon>Bionectriaceae</taxon>
        <taxon>Geosmithia</taxon>
    </lineage>
</organism>
<protein>
    <submittedName>
        <fullName evidence="2">Uncharacterized protein</fullName>
    </submittedName>
</protein>
<accession>A0A9P4YLR3</accession>
<reference evidence="2" key="1">
    <citation type="submission" date="2020-03" db="EMBL/GenBank/DDBJ databases">
        <title>Site-based positive gene gene selection in Geosmithia morbida across the United States reveals a broad range of putative effectors and factors for local host and environmental adapation.</title>
        <authorList>
            <person name="Onufrak A."/>
            <person name="Murdoch R.W."/>
            <person name="Gazis R."/>
            <person name="Huff M."/>
            <person name="Staton M."/>
            <person name="Klingeman W."/>
            <person name="Hadziabdic D."/>
        </authorList>
    </citation>
    <scope>NUCLEOTIDE SEQUENCE</scope>
    <source>
        <strain evidence="2">1262</strain>
    </source>
</reference>
<name>A0A9P4YLR3_9HYPO</name>